<keyword evidence="3" id="KW-1185">Reference proteome</keyword>
<name>A0A0C2XBS3_AMAMK</name>
<dbReference type="HOGENOM" id="CLU_075092_0_0_1"/>
<accession>A0A0C2XBS3</accession>
<evidence type="ECO:0000256" key="1">
    <source>
        <dbReference type="SAM" id="MobiDB-lite"/>
    </source>
</evidence>
<gene>
    <name evidence="2" type="ORF">M378DRAFT_177642</name>
</gene>
<protein>
    <submittedName>
        <fullName evidence="2">Uncharacterized protein</fullName>
    </submittedName>
</protein>
<dbReference type="AlphaFoldDB" id="A0A0C2XBS3"/>
<feature type="compositionally biased region" description="Basic and acidic residues" evidence="1">
    <location>
        <begin position="98"/>
        <end position="115"/>
    </location>
</feature>
<dbReference type="InParanoid" id="A0A0C2XBS3"/>
<feature type="region of interest" description="Disordered" evidence="1">
    <location>
        <begin position="90"/>
        <end position="115"/>
    </location>
</feature>
<reference evidence="2 3" key="1">
    <citation type="submission" date="2014-04" db="EMBL/GenBank/DDBJ databases">
        <title>Evolutionary Origins and Diversification of the Mycorrhizal Mutualists.</title>
        <authorList>
            <consortium name="DOE Joint Genome Institute"/>
            <consortium name="Mycorrhizal Genomics Consortium"/>
            <person name="Kohler A."/>
            <person name="Kuo A."/>
            <person name="Nagy L.G."/>
            <person name="Floudas D."/>
            <person name="Copeland A."/>
            <person name="Barry K.W."/>
            <person name="Cichocki N."/>
            <person name="Veneault-Fourrey C."/>
            <person name="LaButti K."/>
            <person name="Lindquist E.A."/>
            <person name="Lipzen A."/>
            <person name="Lundell T."/>
            <person name="Morin E."/>
            <person name="Murat C."/>
            <person name="Riley R."/>
            <person name="Ohm R."/>
            <person name="Sun H."/>
            <person name="Tunlid A."/>
            <person name="Henrissat B."/>
            <person name="Grigoriev I.V."/>
            <person name="Hibbett D.S."/>
            <person name="Martin F."/>
        </authorList>
    </citation>
    <scope>NUCLEOTIDE SEQUENCE [LARGE SCALE GENOMIC DNA]</scope>
    <source>
        <strain evidence="2 3">Koide BX008</strain>
    </source>
</reference>
<evidence type="ECO:0000313" key="3">
    <source>
        <dbReference type="Proteomes" id="UP000054549"/>
    </source>
</evidence>
<dbReference type="OrthoDB" id="2804425at2759"/>
<evidence type="ECO:0000313" key="2">
    <source>
        <dbReference type="EMBL" id="KIL66811.1"/>
    </source>
</evidence>
<dbReference type="EMBL" id="KN818234">
    <property type="protein sequence ID" value="KIL66811.1"/>
    <property type="molecule type" value="Genomic_DNA"/>
</dbReference>
<dbReference type="Proteomes" id="UP000054549">
    <property type="component" value="Unassembled WGS sequence"/>
</dbReference>
<organism evidence="2 3">
    <name type="scientific">Amanita muscaria (strain Koide BX008)</name>
    <dbReference type="NCBI Taxonomy" id="946122"/>
    <lineage>
        <taxon>Eukaryota</taxon>
        <taxon>Fungi</taxon>
        <taxon>Dikarya</taxon>
        <taxon>Basidiomycota</taxon>
        <taxon>Agaricomycotina</taxon>
        <taxon>Agaricomycetes</taxon>
        <taxon>Agaricomycetidae</taxon>
        <taxon>Agaricales</taxon>
        <taxon>Pluteineae</taxon>
        <taxon>Amanitaceae</taxon>
        <taxon>Amanita</taxon>
    </lineage>
</organism>
<sequence length="252" mass="28361">MNNKPAYDNQKSDETCWLNLRPAINLLAHGHDTVLGGTPTEWAKYIANLKVIEAKMEQKGMTPQSVSSEDQCSLKLTHKFLVEKPEKIETAYSEDESDTGKAETDTGSDKDLPHEFTLEGWPVPDSWNRARETLLEKNYAIEPLNAFVYGKDTPIRPSRYEQKLKGAVAHVAFNLIAYKFQKERRIRFIAVAKRITVLIPPVSTAKPRAKRKAETEEDNQSSQKKRELESPSRATDVVVSKLGLPAATSHIT</sequence>
<feature type="region of interest" description="Disordered" evidence="1">
    <location>
        <begin position="204"/>
        <end position="241"/>
    </location>
</feature>
<proteinExistence type="predicted"/>